<keyword evidence="8" id="KW-1185">Reference proteome</keyword>
<organism evidence="7 8">
    <name type="scientific">Arcanobacterium hippocoleae</name>
    <dbReference type="NCBI Taxonomy" id="149017"/>
    <lineage>
        <taxon>Bacteria</taxon>
        <taxon>Bacillati</taxon>
        <taxon>Actinomycetota</taxon>
        <taxon>Actinomycetes</taxon>
        <taxon>Actinomycetales</taxon>
        <taxon>Actinomycetaceae</taxon>
        <taxon>Arcanobacterium</taxon>
    </lineage>
</organism>
<name>A0ABU1T1U1_9ACTO</name>
<dbReference type="Proteomes" id="UP001266099">
    <property type="component" value="Unassembled WGS sequence"/>
</dbReference>
<dbReference type="GO" id="GO:0043827">
    <property type="term" value="F:tRNA (adenine(57)-N1)/(adenine(58)-N1)-methyltransferase activity"/>
    <property type="evidence" value="ECO:0007669"/>
    <property type="project" value="UniProtKB-EC"/>
</dbReference>
<accession>A0ABU1T1U1</accession>
<dbReference type="EC" id="2.1.1.219" evidence="7"/>
<dbReference type="EC" id="2.1.1.220" evidence="7"/>
<dbReference type="CDD" id="cd02440">
    <property type="entry name" value="AdoMet_MTases"/>
    <property type="match status" value="1"/>
</dbReference>
<evidence type="ECO:0000259" key="6">
    <source>
        <dbReference type="Pfam" id="PF08704"/>
    </source>
</evidence>
<dbReference type="Pfam" id="PF08704">
    <property type="entry name" value="GCD14"/>
    <property type="match status" value="1"/>
</dbReference>
<dbReference type="GO" id="GO:0160107">
    <property type="term" value="F:tRNA (adenine(58)-N1)-methyltransferase activity"/>
    <property type="evidence" value="ECO:0007669"/>
    <property type="project" value="UniProtKB-EC"/>
</dbReference>
<dbReference type="InterPro" id="IPR049470">
    <property type="entry name" value="TRM61_C"/>
</dbReference>
<evidence type="ECO:0000256" key="4">
    <source>
        <dbReference type="ARBA" id="ARBA00022694"/>
    </source>
</evidence>
<dbReference type="InterPro" id="IPR014816">
    <property type="entry name" value="tRNA_MeTrfase_Gcd14"/>
</dbReference>
<keyword evidence="2 7" id="KW-0808">Transferase</keyword>
<feature type="region of interest" description="Disordered" evidence="5">
    <location>
        <begin position="357"/>
        <end position="390"/>
    </location>
</feature>
<proteinExistence type="predicted"/>
<protein>
    <submittedName>
        <fullName evidence="7">tRNA (Adenine57-N1/adenine58-N1)-methyltransferase</fullName>
        <ecNumber evidence="7">2.1.1.219</ecNumber>
        <ecNumber evidence="7">2.1.1.220</ecNumber>
    </submittedName>
</protein>
<dbReference type="InterPro" id="IPR029063">
    <property type="entry name" value="SAM-dependent_MTases_sf"/>
</dbReference>
<sequence length="390" mass="43150">MNDTYPHPFGADRRRGPFRAGERVQLTDTKGRKYTTMLRHGGFFQSQRGNFRHDDLIGQPEGTVFTAENGHRLQAMRPLISDYVLSMPRGATVVYPKDAGQIVHQADIFPGARVVEAGLGSGALAISLLAAVGMEGHLTSVERRAEFAEIAQANVESWYGPQLPPWDVRLGDLDQVLREMEPQSVDRVVLDMLAPWENIDSAAHALIDGGVILAYVATTTQMSRFVETLRESLCFTEPEANETMLRTWHLDGLAVRPDHRMVAHTGFLVVARRIARGSEPLVPKRRPAPLAHNEALDWEESELAERPIAAKKLRKVRRDVATRADLEASGVSGEGAASAQIREKIAAELAKRDAARYAQRKARRDAAREAFNPSDNLEAVAQDAAQERTI</sequence>
<evidence type="ECO:0000313" key="8">
    <source>
        <dbReference type="Proteomes" id="UP001266099"/>
    </source>
</evidence>
<dbReference type="RefSeq" id="WP_309954933.1">
    <property type="nucleotide sequence ID" value="NZ_CP136414.1"/>
</dbReference>
<keyword evidence="3" id="KW-0949">S-adenosyl-L-methionine</keyword>
<dbReference type="Gene3D" id="3.10.330.20">
    <property type="match status" value="1"/>
</dbReference>
<dbReference type="PANTHER" id="PTHR12133">
    <property type="entry name" value="TRNA (ADENINE(58)-N(1))-METHYLTRANSFERASE"/>
    <property type="match status" value="1"/>
</dbReference>
<keyword evidence="4" id="KW-0819">tRNA processing</keyword>
<evidence type="ECO:0000256" key="5">
    <source>
        <dbReference type="SAM" id="MobiDB-lite"/>
    </source>
</evidence>
<reference evidence="7 8" key="1">
    <citation type="submission" date="2023-07" db="EMBL/GenBank/DDBJ databases">
        <title>Sequencing the genomes of 1000 actinobacteria strains.</title>
        <authorList>
            <person name="Klenk H.-P."/>
        </authorList>
    </citation>
    <scope>NUCLEOTIDE SEQUENCE [LARGE SCALE GENOMIC DNA]</scope>
    <source>
        <strain evidence="7 8">DSM 15539</strain>
    </source>
</reference>
<dbReference type="PROSITE" id="PS51620">
    <property type="entry name" value="SAM_TRM61"/>
    <property type="match status" value="1"/>
</dbReference>
<dbReference type="PANTHER" id="PTHR12133:SF1">
    <property type="entry name" value="TRNA (ADENINE(58)-N(1))-METHYLTRANSFERASE, MITOCHONDRIAL"/>
    <property type="match status" value="1"/>
</dbReference>
<dbReference type="Gene3D" id="3.40.50.150">
    <property type="entry name" value="Vaccinia Virus protein VP39"/>
    <property type="match status" value="1"/>
</dbReference>
<dbReference type="GO" id="GO:0032259">
    <property type="term" value="P:methylation"/>
    <property type="evidence" value="ECO:0007669"/>
    <property type="project" value="UniProtKB-KW"/>
</dbReference>
<comment type="caution">
    <text evidence="7">The sequence shown here is derived from an EMBL/GenBank/DDBJ whole genome shotgun (WGS) entry which is preliminary data.</text>
</comment>
<evidence type="ECO:0000256" key="2">
    <source>
        <dbReference type="ARBA" id="ARBA00022679"/>
    </source>
</evidence>
<dbReference type="Pfam" id="PF14801">
    <property type="entry name" value="TrmI-like_N"/>
    <property type="match status" value="1"/>
</dbReference>
<dbReference type="EMBL" id="JAVDUJ010000001">
    <property type="protein sequence ID" value="MDR6938820.1"/>
    <property type="molecule type" value="Genomic_DNA"/>
</dbReference>
<evidence type="ECO:0000256" key="1">
    <source>
        <dbReference type="ARBA" id="ARBA00022603"/>
    </source>
</evidence>
<gene>
    <name evidence="7" type="ORF">J2S36_000363</name>
</gene>
<evidence type="ECO:0000313" key="7">
    <source>
        <dbReference type="EMBL" id="MDR6938820.1"/>
    </source>
</evidence>
<evidence type="ECO:0000256" key="3">
    <source>
        <dbReference type="ARBA" id="ARBA00022691"/>
    </source>
</evidence>
<feature type="domain" description="tRNA (adenine(58)-N(1))-methyltransferase catalytic subunit TRM61 C-terminal" evidence="6">
    <location>
        <begin position="85"/>
        <end position="249"/>
    </location>
</feature>
<dbReference type="SUPFAM" id="SSF53335">
    <property type="entry name" value="S-adenosyl-L-methionine-dependent methyltransferases"/>
    <property type="match status" value="1"/>
</dbReference>
<keyword evidence="1 7" id="KW-0489">Methyltransferase</keyword>